<proteinExistence type="predicted"/>
<dbReference type="Proteomes" id="UP000637359">
    <property type="component" value="Unassembled WGS sequence"/>
</dbReference>
<reference evidence="1" key="1">
    <citation type="submission" date="2020-08" db="EMBL/GenBank/DDBJ databases">
        <title>Genome public.</title>
        <authorList>
            <person name="Liu C."/>
            <person name="Sun Q."/>
        </authorList>
    </citation>
    <scope>NUCLEOTIDE SEQUENCE</scope>
    <source>
        <strain evidence="1">BX22</strain>
    </source>
</reference>
<dbReference type="AlphaFoldDB" id="A0A923L915"/>
<keyword evidence="2" id="KW-1185">Reference proteome</keyword>
<evidence type="ECO:0000313" key="1">
    <source>
        <dbReference type="EMBL" id="MBC5638604.1"/>
    </source>
</evidence>
<gene>
    <name evidence="1" type="ORF">H8S33_17675</name>
</gene>
<name>A0A923L915_9BACI</name>
<dbReference type="EMBL" id="JACOOL010000018">
    <property type="protein sequence ID" value="MBC5638604.1"/>
    <property type="molecule type" value="Genomic_DNA"/>
</dbReference>
<organism evidence="1 2">
    <name type="scientific">Ornithinibacillus hominis</name>
    <dbReference type="NCBI Taxonomy" id="2763055"/>
    <lineage>
        <taxon>Bacteria</taxon>
        <taxon>Bacillati</taxon>
        <taxon>Bacillota</taxon>
        <taxon>Bacilli</taxon>
        <taxon>Bacillales</taxon>
        <taxon>Bacillaceae</taxon>
        <taxon>Ornithinibacillus</taxon>
    </lineage>
</organism>
<dbReference type="RefSeq" id="WP_186871305.1">
    <property type="nucleotide sequence ID" value="NZ_JACOOL010000018.1"/>
</dbReference>
<evidence type="ECO:0000313" key="2">
    <source>
        <dbReference type="Proteomes" id="UP000637359"/>
    </source>
</evidence>
<accession>A0A923L915</accession>
<protein>
    <submittedName>
        <fullName evidence="1">NERD domain-containing protein</fullName>
    </submittedName>
</protein>
<comment type="caution">
    <text evidence="1">The sequence shown here is derived from an EMBL/GenBank/DDBJ whole genome shotgun (WGS) entry which is preliminary data.</text>
</comment>
<sequence>MAQLIKLQNYITRYEWDIYRYPSQFIRYKQDNWKKLLNLWNNPELLSTLSDIEEEQKKPSKWNLFQRKKVQDEVVEDTKHDVILPNTEEELKHYFLNQLIPFQFKWATSTISNVSFVAPKYYKDELLHYFLKRFPDTYLVMYYPVFEIRKAPVEGEIILISPLGIEIIYVLEPNQNTMITASDDRSWVLENGVKSMKQLSPIFALKRTEKIVKGILDKYDISFPIHKVVLSRTNIINFLKEPYHTRIIGKHEYDQWFQEKRSLNSPLKSVQLKAAEALLKHCQSSYVKRPEWVDEEEFDGGMMEEEG</sequence>